<reference evidence="1 2" key="1">
    <citation type="submission" date="2015-02" db="EMBL/GenBank/DDBJ databases">
        <title>Single-cell genomics of uncultivated deep-branching MTB reveals a conserved set of magnetosome genes.</title>
        <authorList>
            <person name="Kolinko S."/>
            <person name="Richter M."/>
            <person name="Glockner F.O."/>
            <person name="Brachmann A."/>
            <person name="Schuler D."/>
        </authorList>
    </citation>
    <scope>NUCLEOTIDE SEQUENCE [LARGE SCALE GENOMIC DNA]</scope>
    <source>
        <strain evidence="1">TM-1</strain>
    </source>
</reference>
<keyword evidence="2" id="KW-1185">Reference proteome</keyword>
<sequence length="61" mass="6706">MIFFSYVEAEAAGNVPQNRIVGLVNYNNKSFPIGYTTYSDANTFGVDPTLWLEKIAVGIST</sequence>
<name>A0A0F3GW57_9BACT</name>
<evidence type="ECO:0000313" key="1">
    <source>
        <dbReference type="EMBL" id="KJU84888.1"/>
    </source>
</evidence>
<accession>A0A0F3GW57</accession>
<gene>
    <name evidence="1" type="ORF">MBAV_002917</name>
</gene>
<protein>
    <submittedName>
        <fullName evidence="1">Uncharacterized protein</fullName>
    </submittedName>
</protein>
<dbReference type="EMBL" id="LACI01001250">
    <property type="protein sequence ID" value="KJU84888.1"/>
    <property type="molecule type" value="Genomic_DNA"/>
</dbReference>
<dbReference type="Proteomes" id="UP000033423">
    <property type="component" value="Unassembled WGS sequence"/>
</dbReference>
<dbReference type="AlphaFoldDB" id="A0A0F3GW57"/>
<evidence type="ECO:0000313" key="2">
    <source>
        <dbReference type="Proteomes" id="UP000033423"/>
    </source>
</evidence>
<organism evidence="1 2">
    <name type="scientific">Candidatus Magnetobacterium bavaricum</name>
    <dbReference type="NCBI Taxonomy" id="29290"/>
    <lineage>
        <taxon>Bacteria</taxon>
        <taxon>Pseudomonadati</taxon>
        <taxon>Nitrospirota</taxon>
        <taxon>Thermodesulfovibrionia</taxon>
        <taxon>Thermodesulfovibrionales</taxon>
        <taxon>Candidatus Magnetobacteriaceae</taxon>
        <taxon>Candidatus Magnetobacterium</taxon>
    </lineage>
</organism>
<comment type="caution">
    <text evidence="1">The sequence shown here is derived from an EMBL/GenBank/DDBJ whole genome shotgun (WGS) entry which is preliminary data.</text>
</comment>
<proteinExistence type="predicted"/>